<dbReference type="EMBL" id="JBFTWV010000101">
    <property type="protein sequence ID" value="KAL2787216.1"/>
    <property type="molecule type" value="Genomic_DNA"/>
</dbReference>
<evidence type="ECO:0000313" key="2">
    <source>
        <dbReference type="EMBL" id="KAL2787216.1"/>
    </source>
</evidence>
<organism evidence="2 3">
    <name type="scientific">Aspergillus keveii</name>
    <dbReference type="NCBI Taxonomy" id="714993"/>
    <lineage>
        <taxon>Eukaryota</taxon>
        <taxon>Fungi</taxon>
        <taxon>Dikarya</taxon>
        <taxon>Ascomycota</taxon>
        <taxon>Pezizomycotina</taxon>
        <taxon>Eurotiomycetes</taxon>
        <taxon>Eurotiomycetidae</taxon>
        <taxon>Eurotiales</taxon>
        <taxon>Aspergillaceae</taxon>
        <taxon>Aspergillus</taxon>
        <taxon>Aspergillus subgen. Nidulantes</taxon>
    </lineage>
</organism>
<evidence type="ECO:0000256" key="1">
    <source>
        <dbReference type="SAM" id="MobiDB-lite"/>
    </source>
</evidence>
<name>A0ABR4FVB7_9EURO</name>
<keyword evidence="3" id="KW-1185">Reference proteome</keyword>
<evidence type="ECO:0000313" key="3">
    <source>
        <dbReference type="Proteomes" id="UP001610563"/>
    </source>
</evidence>
<feature type="region of interest" description="Disordered" evidence="1">
    <location>
        <begin position="1"/>
        <end position="39"/>
    </location>
</feature>
<proteinExistence type="predicted"/>
<protein>
    <submittedName>
        <fullName evidence="2">Uncharacterized protein</fullName>
    </submittedName>
</protein>
<sequence>MYKGRIQGMTRPQRSFITAPAARTSPLPDTRESRRPRPLGMLPSLVIRVLSAIG</sequence>
<gene>
    <name evidence="2" type="ORF">BJX66DRAFT_311466</name>
</gene>
<dbReference type="Proteomes" id="UP001610563">
    <property type="component" value="Unassembled WGS sequence"/>
</dbReference>
<accession>A0ABR4FVB7</accession>
<reference evidence="2 3" key="1">
    <citation type="submission" date="2024-07" db="EMBL/GenBank/DDBJ databases">
        <title>Section-level genome sequencing and comparative genomics of Aspergillus sections Usti and Cavernicolus.</title>
        <authorList>
            <consortium name="Lawrence Berkeley National Laboratory"/>
            <person name="Nybo J.L."/>
            <person name="Vesth T.C."/>
            <person name="Theobald S."/>
            <person name="Frisvad J.C."/>
            <person name="Larsen T.O."/>
            <person name="Kjaerboelling I."/>
            <person name="Rothschild-Mancinelli K."/>
            <person name="Lyhne E.K."/>
            <person name="Kogle M.E."/>
            <person name="Barry K."/>
            <person name="Clum A."/>
            <person name="Na H."/>
            <person name="Ledsgaard L."/>
            <person name="Lin J."/>
            <person name="Lipzen A."/>
            <person name="Kuo A."/>
            <person name="Riley R."/>
            <person name="Mondo S."/>
            <person name="Labutti K."/>
            <person name="Haridas S."/>
            <person name="Pangalinan J."/>
            <person name="Salamov A.A."/>
            <person name="Simmons B.A."/>
            <person name="Magnuson J.K."/>
            <person name="Chen J."/>
            <person name="Drula E."/>
            <person name="Henrissat B."/>
            <person name="Wiebenga A."/>
            <person name="Lubbers R.J."/>
            <person name="Gomes A.C."/>
            <person name="Makela M.R."/>
            <person name="Stajich J."/>
            <person name="Grigoriev I.V."/>
            <person name="Mortensen U.H."/>
            <person name="De Vries R.P."/>
            <person name="Baker S.E."/>
            <person name="Andersen M.R."/>
        </authorList>
    </citation>
    <scope>NUCLEOTIDE SEQUENCE [LARGE SCALE GENOMIC DNA]</scope>
    <source>
        <strain evidence="2 3">CBS 209.92</strain>
    </source>
</reference>
<comment type="caution">
    <text evidence="2">The sequence shown here is derived from an EMBL/GenBank/DDBJ whole genome shotgun (WGS) entry which is preliminary data.</text>
</comment>